<organism evidence="1 2">
    <name type="scientific">Desulfolithobacter dissulfuricans</name>
    <dbReference type="NCBI Taxonomy" id="2795293"/>
    <lineage>
        <taxon>Bacteria</taxon>
        <taxon>Pseudomonadati</taxon>
        <taxon>Thermodesulfobacteriota</taxon>
        <taxon>Desulfobulbia</taxon>
        <taxon>Desulfobulbales</taxon>
        <taxon>Desulfobulbaceae</taxon>
        <taxon>Desulfolithobacter</taxon>
    </lineage>
</organism>
<dbReference type="Proteomes" id="UP001063350">
    <property type="component" value="Chromosome"/>
</dbReference>
<accession>A0A915U8L4</accession>
<protein>
    <recommendedName>
        <fullName evidence="3">Methionine synthase</fullName>
    </recommendedName>
</protein>
<evidence type="ECO:0000313" key="2">
    <source>
        <dbReference type="Proteomes" id="UP001063350"/>
    </source>
</evidence>
<sequence length="368" mass="40368">MTAETAGRFTADGLPVLIGSVPLDNHEQALEWIFAATPEVPLWPQLPSNPMERMLPQFAEGLPCIVEEPADEPGGRIYYDILRPGFEEEMLAFYEDYLAAMEDGAALDNSRFTTSQERARGLYLFAESLARRKKNLTAVKGQITGPFTMLTGIKDRDGRAGYFDDTIRDMVAKGCAMKAAWQTRFLARKSGMPVLMFIDEPALAGLGSSAFISVTTAEIQELVNEVADAVHHQGGLAGIHVCANTDWGILLGSRIDVLSFDAYGFFDRIAPLKKEVNDYLDRGGILAWGGIPTSRREDITAESTQSLVTLWQNQADALVSPGRDKKDLLRQTLITPSCGTGSLSPELARRVLDLTRSVSMTLRDTFLG</sequence>
<reference evidence="1" key="1">
    <citation type="submission" date="2020-12" db="EMBL/GenBank/DDBJ databases">
        <title>Desulfobium dissulfuricans gen. nov., sp. nov., a novel mesophilic, sulfate-reducing bacterium isolated from a deep-sea hydrothermal vent.</title>
        <authorList>
            <person name="Hashimoto Y."/>
            <person name="Tame A."/>
            <person name="Sawayama S."/>
            <person name="Miyazaki J."/>
            <person name="Takai K."/>
            <person name="Nakagawa S."/>
        </authorList>
    </citation>
    <scope>NUCLEOTIDE SEQUENCE</scope>
    <source>
        <strain evidence="1">GF1</strain>
    </source>
</reference>
<keyword evidence="2" id="KW-1185">Reference proteome</keyword>
<dbReference type="RefSeq" id="WP_267928061.1">
    <property type="nucleotide sequence ID" value="NZ_AP024233.1"/>
</dbReference>
<dbReference type="Gene3D" id="3.20.20.210">
    <property type="match status" value="1"/>
</dbReference>
<evidence type="ECO:0008006" key="3">
    <source>
        <dbReference type="Google" id="ProtNLM"/>
    </source>
</evidence>
<dbReference type="InterPro" id="IPR038071">
    <property type="entry name" value="UROD/MetE-like_sf"/>
</dbReference>
<proteinExistence type="predicted"/>
<name>A0A915U8L4_9BACT</name>
<dbReference type="EMBL" id="AP024233">
    <property type="protein sequence ID" value="BCO08136.1"/>
    <property type="molecule type" value="Genomic_DNA"/>
</dbReference>
<gene>
    <name evidence="1" type="ORF">GF1_05120</name>
</gene>
<evidence type="ECO:0000313" key="1">
    <source>
        <dbReference type="EMBL" id="BCO08136.1"/>
    </source>
</evidence>
<dbReference type="SUPFAM" id="SSF51726">
    <property type="entry name" value="UROD/MetE-like"/>
    <property type="match status" value="1"/>
</dbReference>
<dbReference type="AlphaFoldDB" id="A0A915U8L4"/>
<dbReference type="KEGG" id="ddu:GF1_05120"/>